<protein>
    <recommendedName>
        <fullName evidence="11">PIG-F-domain-containing protein</fullName>
    </recommendedName>
</protein>
<dbReference type="EMBL" id="MCFG01000651">
    <property type="protein sequence ID" value="ORX63333.1"/>
    <property type="molecule type" value="Genomic_DNA"/>
</dbReference>
<comment type="subcellular location">
    <subcellularLocation>
        <location evidence="1">Endoplasmic reticulum membrane</location>
        <topology evidence="1">Multi-pass membrane protein</topology>
    </subcellularLocation>
</comment>
<dbReference type="GO" id="GO:0006506">
    <property type="term" value="P:GPI anchor biosynthetic process"/>
    <property type="evidence" value="ECO:0007669"/>
    <property type="project" value="UniProtKB-UniPathway"/>
</dbReference>
<keyword evidence="10" id="KW-1185">Reference proteome</keyword>
<comment type="caution">
    <text evidence="9">The sequence shown here is derived from an EMBL/GenBank/DDBJ whole genome shotgun (WGS) entry which is preliminary data.</text>
</comment>
<reference evidence="9 10" key="2">
    <citation type="submission" date="2016-08" db="EMBL/GenBank/DDBJ databases">
        <title>Pervasive Adenine N6-methylation of Active Genes in Fungi.</title>
        <authorList>
            <consortium name="DOE Joint Genome Institute"/>
            <person name="Mondo S.J."/>
            <person name="Dannebaum R.O."/>
            <person name="Kuo R.C."/>
            <person name="Labutti K."/>
            <person name="Haridas S."/>
            <person name="Kuo A."/>
            <person name="Salamov A."/>
            <person name="Ahrendt S.R."/>
            <person name="Lipzen A."/>
            <person name="Sullivan W."/>
            <person name="Andreopoulos W.B."/>
            <person name="Clum A."/>
            <person name="Lindquist E."/>
            <person name="Daum C."/>
            <person name="Ramamoorthy G.K."/>
            <person name="Gryganskyi A."/>
            <person name="Culley D."/>
            <person name="Magnuson J.K."/>
            <person name="James T.Y."/>
            <person name="O'Malley M.A."/>
            <person name="Stajich J.E."/>
            <person name="Spatafora J.W."/>
            <person name="Visel A."/>
            <person name="Grigoriev I.V."/>
        </authorList>
    </citation>
    <scope>NUCLEOTIDE SEQUENCE [LARGE SCALE GENOMIC DNA]</scope>
    <source>
        <strain evidence="9 10">S4</strain>
    </source>
</reference>
<dbReference type="InterPro" id="IPR009580">
    <property type="entry name" value="GPI_biosynthesis_protein_Pig-F"/>
</dbReference>
<keyword evidence="6 8" id="KW-1133">Transmembrane helix</keyword>
<evidence type="ECO:0000256" key="3">
    <source>
        <dbReference type="ARBA" id="ARBA00022502"/>
    </source>
</evidence>
<comment type="pathway">
    <text evidence="2">Glycolipid biosynthesis; glycosylphosphatidylinositol-anchor biosynthesis.</text>
</comment>
<evidence type="ECO:0008006" key="11">
    <source>
        <dbReference type="Google" id="ProtNLM"/>
    </source>
</evidence>
<evidence type="ECO:0000256" key="8">
    <source>
        <dbReference type="SAM" id="Phobius"/>
    </source>
</evidence>
<proteinExistence type="predicted"/>
<keyword evidence="4 8" id="KW-0812">Transmembrane</keyword>
<evidence type="ECO:0000256" key="2">
    <source>
        <dbReference type="ARBA" id="ARBA00004687"/>
    </source>
</evidence>
<evidence type="ECO:0000256" key="7">
    <source>
        <dbReference type="ARBA" id="ARBA00023136"/>
    </source>
</evidence>
<evidence type="ECO:0000256" key="4">
    <source>
        <dbReference type="ARBA" id="ARBA00022692"/>
    </source>
</evidence>
<feature type="non-terminal residue" evidence="9">
    <location>
        <position position="1"/>
    </location>
</feature>
<dbReference type="OrthoDB" id="2112445at2759"/>
<gene>
    <name evidence="9" type="ORF">BCR32DRAFT_287838</name>
</gene>
<keyword evidence="7 8" id="KW-0472">Membrane</keyword>
<dbReference type="GO" id="GO:0005789">
    <property type="term" value="C:endoplasmic reticulum membrane"/>
    <property type="evidence" value="ECO:0007669"/>
    <property type="project" value="UniProtKB-SubCell"/>
</dbReference>
<evidence type="ECO:0000256" key="1">
    <source>
        <dbReference type="ARBA" id="ARBA00004477"/>
    </source>
</evidence>
<sequence length="85" mass="9597">IFKCNRDEISVGAPLLGTIIGAWLSVLAIPLDWNQWWQPYPISTVLFSILGNLVGYAIGILFYIFSRDKAPVENQPKSTVFKKEK</sequence>
<dbReference type="AlphaFoldDB" id="A0A1Y1VQA8"/>
<accession>A0A1Y1VQA8</accession>
<dbReference type="STRING" id="1754192.A0A1Y1VQA8"/>
<evidence type="ECO:0000313" key="9">
    <source>
        <dbReference type="EMBL" id="ORX63333.1"/>
    </source>
</evidence>
<dbReference type="Proteomes" id="UP000193944">
    <property type="component" value="Unassembled WGS sequence"/>
</dbReference>
<evidence type="ECO:0000256" key="6">
    <source>
        <dbReference type="ARBA" id="ARBA00022989"/>
    </source>
</evidence>
<name>A0A1Y1VQA8_9FUNG</name>
<keyword evidence="3" id="KW-0337">GPI-anchor biosynthesis</keyword>
<keyword evidence="5" id="KW-0256">Endoplasmic reticulum</keyword>
<organism evidence="9 10">
    <name type="scientific">Anaeromyces robustus</name>
    <dbReference type="NCBI Taxonomy" id="1754192"/>
    <lineage>
        <taxon>Eukaryota</taxon>
        <taxon>Fungi</taxon>
        <taxon>Fungi incertae sedis</taxon>
        <taxon>Chytridiomycota</taxon>
        <taxon>Chytridiomycota incertae sedis</taxon>
        <taxon>Neocallimastigomycetes</taxon>
        <taxon>Neocallimastigales</taxon>
        <taxon>Neocallimastigaceae</taxon>
        <taxon>Anaeromyces</taxon>
    </lineage>
</organism>
<dbReference type="UniPathway" id="UPA00196"/>
<feature type="transmembrane region" description="Helical" evidence="8">
    <location>
        <begin position="12"/>
        <end position="33"/>
    </location>
</feature>
<evidence type="ECO:0000313" key="10">
    <source>
        <dbReference type="Proteomes" id="UP000193944"/>
    </source>
</evidence>
<reference evidence="9 10" key="1">
    <citation type="submission" date="2016-08" db="EMBL/GenBank/DDBJ databases">
        <title>A Parts List for Fungal Cellulosomes Revealed by Comparative Genomics.</title>
        <authorList>
            <consortium name="DOE Joint Genome Institute"/>
            <person name="Haitjema C.H."/>
            <person name="Gilmore S.P."/>
            <person name="Henske J.K."/>
            <person name="Solomon K.V."/>
            <person name="De Groot R."/>
            <person name="Kuo A."/>
            <person name="Mondo S.J."/>
            <person name="Salamov A.A."/>
            <person name="Labutti K."/>
            <person name="Zhao Z."/>
            <person name="Chiniquy J."/>
            <person name="Barry K."/>
            <person name="Brewer H.M."/>
            <person name="Purvine S.O."/>
            <person name="Wright A.T."/>
            <person name="Boxma B."/>
            <person name="Van Alen T."/>
            <person name="Hackstein J.H."/>
            <person name="Baker S.E."/>
            <person name="Grigoriev I.V."/>
            <person name="O'Malley M.A."/>
        </authorList>
    </citation>
    <scope>NUCLEOTIDE SEQUENCE [LARGE SCALE GENOMIC DNA]</scope>
    <source>
        <strain evidence="9 10">S4</strain>
    </source>
</reference>
<dbReference type="Pfam" id="PF06699">
    <property type="entry name" value="PIG-F"/>
    <property type="match status" value="1"/>
</dbReference>
<evidence type="ECO:0000256" key="5">
    <source>
        <dbReference type="ARBA" id="ARBA00022824"/>
    </source>
</evidence>
<feature type="transmembrane region" description="Helical" evidence="8">
    <location>
        <begin position="45"/>
        <end position="65"/>
    </location>
</feature>